<evidence type="ECO:0000313" key="2">
    <source>
        <dbReference type="EMBL" id="KIY92766.1"/>
    </source>
</evidence>
<dbReference type="InterPro" id="IPR040096">
    <property type="entry name" value="Ric1"/>
</dbReference>
<dbReference type="PANTHER" id="PTHR22746:SF10">
    <property type="entry name" value="GUANINE NUCLEOTIDE EXCHANGE FACTOR SUBUNIT RIC1"/>
    <property type="match status" value="1"/>
</dbReference>
<dbReference type="GO" id="GO:0005829">
    <property type="term" value="C:cytosol"/>
    <property type="evidence" value="ECO:0007669"/>
    <property type="project" value="TreeGrafter"/>
</dbReference>
<dbReference type="KEGG" id="mng:MNEG_15196"/>
<feature type="non-terminal residue" evidence="2">
    <location>
        <position position="183"/>
    </location>
</feature>
<dbReference type="Proteomes" id="UP000054498">
    <property type="component" value="Unassembled WGS sequence"/>
</dbReference>
<evidence type="ECO:0000313" key="3">
    <source>
        <dbReference type="Proteomes" id="UP000054498"/>
    </source>
</evidence>
<dbReference type="GO" id="GO:0006886">
    <property type="term" value="P:intracellular protein transport"/>
    <property type="evidence" value="ECO:0007669"/>
    <property type="project" value="InterPro"/>
</dbReference>
<organism evidence="2 3">
    <name type="scientific">Monoraphidium neglectum</name>
    <dbReference type="NCBI Taxonomy" id="145388"/>
    <lineage>
        <taxon>Eukaryota</taxon>
        <taxon>Viridiplantae</taxon>
        <taxon>Chlorophyta</taxon>
        <taxon>core chlorophytes</taxon>
        <taxon>Chlorophyceae</taxon>
        <taxon>CS clade</taxon>
        <taxon>Sphaeropleales</taxon>
        <taxon>Selenastraceae</taxon>
        <taxon>Monoraphidium</taxon>
    </lineage>
</organism>
<dbReference type="GeneID" id="25732833"/>
<gene>
    <name evidence="2" type="ORF">MNEG_15196</name>
</gene>
<dbReference type="STRING" id="145388.A0A0D2LSK1"/>
<dbReference type="EMBL" id="KK105335">
    <property type="protein sequence ID" value="KIY92766.1"/>
    <property type="molecule type" value="Genomic_DNA"/>
</dbReference>
<dbReference type="OrthoDB" id="67540at2759"/>
<reference evidence="2 3" key="1">
    <citation type="journal article" date="2013" name="BMC Genomics">
        <title>Reconstruction of the lipid metabolism for the microalga Monoraphidium neglectum from its genome sequence reveals characteristics suitable for biofuel production.</title>
        <authorList>
            <person name="Bogen C."/>
            <person name="Al-Dilaimi A."/>
            <person name="Albersmeier A."/>
            <person name="Wichmann J."/>
            <person name="Grundmann M."/>
            <person name="Rupp O."/>
            <person name="Lauersen K.J."/>
            <person name="Blifernez-Klassen O."/>
            <person name="Kalinowski J."/>
            <person name="Goesmann A."/>
            <person name="Mussgnug J.H."/>
            <person name="Kruse O."/>
        </authorList>
    </citation>
    <scope>NUCLEOTIDE SEQUENCE [LARGE SCALE GENOMIC DNA]</scope>
    <source>
        <strain evidence="2 3">SAG 48.87</strain>
    </source>
</reference>
<name>A0A0D2LSK1_9CHLO</name>
<feature type="region of interest" description="Disordered" evidence="1">
    <location>
        <begin position="1"/>
        <end position="29"/>
    </location>
</feature>
<dbReference type="GO" id="GO:0042147">
    <property type="term" value="P:retrograde transport, endosome to Golgi"/>
    <property type="evidence" value="ECO:0007669"/>
    <property type="project" value="TreeGrafter"/>
</dbReference>
<keyword evidence="3" id="KW-1185">Reference proteome</keyword>
<dbReference type="GO" id="GO:0034066">
    <property type="term" value="C:Ric1-Rgp1 guanyl-nucleotide exchange factor complex"/>
    <property type="evidence" value="ECO:0007669"/>
    <property type="project" value="InterPro"/>
</dbReference>
<dbReference type="GO" id="GO:0000139">
    <property type="term" value="C:Golgi membrane"/>
    <property type="evidence" value="ECO:0007669"/>
    <property type="project" value="TreeGrafter"/>
</dbReference>
<dbReference type="RefSeq" id="XP_013891786.1">
    <property type="nucleotide sequence ID" value="XM_014036332.1"/>
</dbReference>
<protein>
    <submittedName>
        <fullName evidence="2">Uncharacterized protein</fullName>
    </submittedName>
</protein>
<proteinExistence type="predicted"/>
<dbReference type="PANTHER" id="PTHR22746">
    <property type="entry name" value="RAB6A-GEF COMPLEX PARTNER PROTEIN 1"/>
    <property type="match status" value="1"/>
</dbReference>
<dbReference type="AlphaFoldDB" id="A0A0D2LSK1"/>
<accession>A0A0D2LSK1</accession>
<evidence type="ECO:0000256" key="1">
    <source>
        <dbReference type="SAM" id="MobiDB-lite"/>
    </source>
</evidence>
<sequence>MRRLSLSAPRAPDGADGGATGAPDRQGSGAAAAAAAAAGSQSLAAAAAAVAAANSGGTDIELEFDQEVYPIGISLADASIVGVTQRLMRVPLGAGDPAHGEPPLAMPSFHPAPESQPVLPALLRRLLLKGAQAEALALAKRHEAGPHFARSLEWLLFTTLDMEGTGKRRDLAPRPGTLGQLKQ</sequence>